<name>A0ABW4PXT8_9MICO</name>
<dbReference type="Gene3D" id="3.30.590.20">
    <property type="match status" value="1"/>
</dbReference>
<accession>A0ABW4PXT8</accession>
<gene>
    <name evidence="2" type="ORF">ACFSDA_03975</name>
</gene>
<dbReference type="InterPro" id="IPR006336">
    <property type="entry name" value="GCS2"/>
</dbReference>
<evidence type="ECO:0000313" key="3">
    <source>
        <dbReference type="Proteomes" id="UP001597280"/>
    </source>
</evidence>
<evidence type="ECO:0000313" key="2">
    <source>
        <dbReference type="EMBL" id="MFD1834228.1"/>
    </source>
</evidence>
<dbReference type="PANTHER" id="PTHR36510:SF3">
    <property type="entry name" value="CONSERVED PROTEIN"/>
    <property type="match status" value="1"/>
</dbReference>
<proteinExistence type="predicted"/>
<evidence type="ECO:0000256" key="1">
    <source>
        <dbReference type="ARBA" id="ARBA00048819"/>
    </source>
</evidence>
<dbReference type="PANTHER" id="PTHR36510">
    <property type="entry name" value="GLUTAMATE--CYSTEINE LIGASE 2-RELATED"/>
    <property type="match status" value="1"/>
</dbReference>
<dbReference type="InterPro" id="IPR016602">
    <property type="entry name" value="UCP012666"/>
</dbReference>
<keyword evidence="2" id="KW-0436">Ligase</keyword>
<dbReference type="InterPro" id="IPR050141">
    <property type="entry name" value="GCL_type2/YbdK_subfam"/>
</dbReference>
<dbReference type="PIRSF" id="PIRSF012666">
    <property type="entry name" value="UCP012666"/>
    <property type="match status" value="1"/>
</dbReference>
<protein>
    <submittedName>
        <fullName evidence="2">Glutamate--cysteine ligase</fullName>
    </submittedName>
</protein>
<comment type="caution">
    <text evidence="2">The sequence shown here is derived from an EMBL/GenBank/DDBJ whole genome shotgun (WGS) entry which is preliminary data.</text>
</comment>
<dbReference type="GO" id="GO:0016874">
    <property type="term" value="F:ligase activity"/>
    <property type="evidence" value="ECO:0007669"/>
    <property type="project" value="UniProtKB-KW"/>
</dbReference>
<dbReference type="SUPFAM" id="SSF55931">
    <property type="entry name" value="Glutamine synthetase/guanido kinase"/>
    <property type="match status" value="1"/>
</dbReference>
<dbReference type="RefSeq" id="WP_137769116.1">
    <property type="nucleotide sequence ID" value="NZ_BAAAIS010000002.1"/>
</dbReference>
<reference evidence="3" key="1">
    <citation type="journal article" date="2019" name="Int. J. Syst. Evol. Microbiol.">
        <title>The Global Catalogue of Microorganisms (GCM) 10K type strain sequencing project: providing services to taxonomists for standard genome sequencing and annotation.</title>
        <authorList>
            <consortium name="The Broad Institute Genomics Platform"/>
            <consortium name="The Broad Institute Genome Sequencing Center for Infectious Disease"/>
            <person name="Wu L."/>
            <person name="Ma J."/>
        </authorList>
    </citation>
    <scope>NUCLEOTIDE SEQUENCE [LARGE SCALE GENOMIC DNA]</scope>
    <source>
        <strain evidence="3">JCM 11650</strain>
    </source>
</reference>
<dbReference type="Proteomes" id="UP001597280">
    <property type="component" value="Unassembled WGS sequence"/>
</dbReference>
<organism evidence="2 3">
    <name type="scientific">Brachybacterium rhamnosum</name>
    <dbReference type="NCBI Taxonomy" id="173361"/>
    <lineage>
        <taxon>Bacteria</taxon>
        <taxon>Bacillati</taxon>
        <taxon>Actinomycetota</taxon>
        <taxon>Actinomycetes</taxon>
        <taxon>Micrococcales</taxon>
        <taxon>Dermabacteraceae</taxon>
        <taxon>Brachybacterium</taxon>
    </lineage>
</organism>
<dbReference type="EMBL" id="JBHUFL010000002">
    <property type="protein sequence ID" value="MFD1834228.1"/>
    <property type="molecule type" value="Genomic_DNA"/>
</dbReference>
<comment type="catalytic activity">
    <reaction evidence="1">
        <text>L-cysteine + L-glutamate + ATP = gamma-L-glutamyl-L-cysteine + ADP + phosphate + H(+)</text>
        <dbReference type="Rhea" id="RHEA:13285"/>
        <dbReference type="ChEBI" id="CHEBI:15378"/>
        <dbReference type="ChEBI" id="CHEBI:29985"/>
        <dbReference type="ChEBI" id="CHEBI:30616"/>
        <dbReference type="ChEBI" id="CHEBI:35235"/>
        <dbReference type="ChEBI" id="CHEBI:43474"/>
        <dbReference type="ChEBI" id="CHEBI:58173"/>
        <dbReference type="ChEBI" id="CHEBI:456216"/>
        <dbReference type="EC" id="6.3.2.2"/>
    </reaction>
</comment>
<dbReference type="InterPro" id="IPR014746">
    <property type="entry name" value="Gln_synth/guanido_kin_cat_dom"/>
</dbReference>
<dbReference type="Pfam" id="PF04107">
    <property type="entry name" value="GCS2"/>
    <property type="match status" value="1"/>
</dbReference>
<keyword evidence="3" id="KW-1185">Reference proteome</keyword>
<sequence length="508" mass="56534">MGREIGSTEYTRGQRTHYRHELRRNLDLFETFLDTAEFVDEGTIGVELELNLADAETMAPSLTADDVLATLAERAGADADDGDFTHEIGRYNVEANLPVSAPHGRGLADLERSLGERMQRADSAAQEHGARVVPVGHLPTISAELYEGEEWRAPGHRYAALEASVLEARGEEIALRINGEGKGLDATFDSIAPESACTSLQLHLQVPPEQFAAAWNAAQAIAGPQVALAANSPFLLGKRLWHETRIPAFVQALDTRPPEYAAQGVRPRVWFGERWITSMFDLFEENVRLFPALIPESRQMAEEPLLTEGASPRLHELMLHNGTVWRWNRPIYDPGTDVPHLRLENRLLPAGPTAADMAANAAFFYGIVHALVFERRPLWSRMSFEQADDAFQQCARWGLEARIRWPRVTGRVRVADLLLEQLIPQAMAGLRELGADSAVVDRYESILTARARSGRNGARWQIDTVTSLELRGMDRPAALAEMTRRYRAGVDSGDPVHEWPVPARTPRV</sequence>